<keyword evidence="1" id="KW-1133">Transmembrane helix</keyword>
<evidence type="ECO:0000313" key="2">
    <source>
        <dbReference type="EMBL" id="ETO06636.1"/>
    </source>
</evidence>
<feature type="transmembrane region" description="Helical" evidence="1">
    <location>
        <begin position="124"/>
        <end position="142"/>
    </location>
</feature>
<proteinExistence type="predicted"/>
<dbReference type="AlphaFoldDB" id="X6LZ35"/>
<keyword evidence="3" id="KW-1185">Reference proteome</keyword>
<evidence type="ECO:0000313" key="3">
    <source>
        <dbReference type="Proteomes" id="UP000023152"/>
    </source>
</evidence>
<dbReference type="EMBL" id="ASPP01026948">
    <property type="protein sequence ID" value="ETO06636.1"/>
    <property type="molecule type" value="Genomic_DNA"/>
</dbReference>
<accession>X6LZ35</accession>
<organism evidence="2 3">
    <name type="scientific">Reticulomyxa filosa</name>
    <dbReference type="NCBI Taxonomy" id="46433"/>
    <lineage>
        <taxon>Eukaryota</taxon>
        <taxon>Sar</taxon>
        <taxon>Rhizaria</taxon>
        <taxon>Retaria</taxon>
        <taxon>Foraminifera</taxon>
        <taxon>Monothalamids</taxon>
        <taxon>Reticulomyxidae</taxon>
        <taxon>Reticulomyxa</taxon>
    </lineage>
</organism>
<comment type="caution">
    <text evidence="2">The sequence shown here is derived from an EMBL/GenBank/DDBJ whole genome shotgun (WGS) entry which is preliminary data.</text>
</comment>
<sequence length="310" mass="37636">MSLYRKRQSIEQRQNLSQNSRVVDMVDYMYRQFGVNYFEVIRYLSSTCYEELGCLPTQSKFTSYLARGRCMLFSQYQPKFIIDPMLSKFAWIHYVEVVDSWLPFHPLDEHFYTRKMKKIERHYLLSRNLYLELEISTFVTILNNRKSVIYVCVYVCTMCVRIHFFLFYWEWKTRYPSHYFREHNDTLPQLYEHIASKSTLVDDLITRYHMWLLEHSPELLTIKQVSPLMDKNNVCQISVWTKNFVKLFKAINERKNDTKTIYIYIYCRPTRRTTINTCWGKQKVVNKNACNFFSYATITYNIISKKKKKK</sequence>
<keyword evidence="1" id="KW-0472">Membrane</keyword>
<reference evidence="2 3" key="1">
    <citation type="journal article" date="2013" name="Curr. Biol.">
        <title>The Genome of the Foraminiferan Reticulomyxa filosa.</title>
        <authorList>
            <person name="Glockner G."/>
            <person name="Hulsmann N."/>
            <person name="Schleicher M."/>
            <person name="Noegel A.A."/>
            <person name="Eichinger L."/>
            <person name="Gallinger C."/>
            <person name="Pawlowski J."/>
            <person name="Sierra R."/>
            <person name="Euteneuer U."/>
            <person name="Pillet L."/>
            <person name="Moustafa A."/>
            <person name="Platzer M."/>
            <person name="Groth M."/>
            <person name="Szafranski K."/>
            <person name="Schliwa M."/>
        </authorList>
    </citation>
    <scope>NUCLEOTIDE SEQUENCE [LARGE SCALE GENOMIC DNA]</scope>
</reference>
<name>X6LZ35_RETFI</name>
<keyword evidence="1" id="KW-0812">Transmembrane</keyword>
<feature type="transmembrane region" description="Helical" evidence="1">
    <location>
        <begin position="148"/>
        <end position="169"/>
    </location>
</feature>
<dbReference type="Proteomes" id="UP000023152">
    <property type="component" value="Unassembled WGS sequence"/>
</dbReference>
<evidence type="ECO:0000256" key="1">
    <source>
        <dbReference type="SAM" id="Phobius"/>
    </source>
</evidence>
<gene>
    <name evidence="2" type="ORF">RFI_30757</name>
</gene>
<protein>
    <submittedName>
        <fullName evidence="2">Uncharacterized protein</fullName>
    </submittedName>
</protein>